<dbReference type="AlphaFoldDB" id="A0A926L8D8"/>
<evidence type="ECO:0000313" key="1">
    <source>
        <dbReference type="EMBL" id="MBD0423935.1"/>
    </source>
</evidence>
<dbReference type="InterPro" id="IPR001753">
    <property type="entry name" value="Enoyl-CoA_hydra/iso"/>
</dbReference>
<reference evidence="1" key="1">
    <citation type="submission" date="2020-09" db="EMBL/GenBank/DDBJ databases">
        <title>Streptomyces grisecoloratus sp. nov., isolated from cotton soil.</title>
        <authorList>
            <person name="Xing L."/>
        </authorList>
    </citation>
    <scope>NUCLEOTIDE SEQUENCE</scope>
    <source>
        <strain evidence="1">TRM S81-3</strain>
    </source>
</reference>
<reference evidence="1" key="2">
    <citation type="submission" date="2020-09" db="EMBL/GenBank/DDBJ databases">
        <authorList>
            <person name="Luo X."/>
        </authorList>
    </citation>
    <scope>NUCLEOTIDE SEQUENCE</scope>
    <source>
        <strain evidence="1">TRM S81-3</strain>
    </source>
</reference>
<proteinExistence type="predicted"/>
<dbReference type="Proteomes" id="UP000621210">
    <property type="component" value="Unassembled WGS sequence"/>
</dbReference>
<evidence type="ECO:0000313" key="2">
    <source>
        <dbReference type="Proteomes" id="UP000621210"/>
    </source>
</evidence>
<dbReference type="SUPFAM" id="SSF52096">
    <property type="entry name" value="ClpP/crotonase"/>
    <property type="match status" value="1"/>
</dbReference>
<keyword evidence="2" id="KW-1185">Reference proteome</keyword>
<dbReference type="InterPro" id="IPR053545">
    <property type="entry name" value="Enoyl-CoA_hydratase-like"/>
</dbReference>
<dbReference type="GO" id="GO:0003824">
    <property type="term" value="F:catalytic activity"/>
    <property type="evidence" value="ECO:0007669"/>
    <property type="project" value="UniProtKB-ARBA"/>
</dbReference>
<dbReference type="InterPro" id="IPR029045">
    <property type="entry name" value="ClpP/crotonase-like_dom_sf"/>
</dbReference>
<accession>A0A926L8D8</accession>
<protein>
    <submittedName>
        <fullName evidence="1">Enoyl-CoA hydratase/isomerase family protein</fullName>
    </submittedName>
</protein>
<dbReference type="PANTHER" id="PTHR11941:SF54">
    <property type="entry name" value="ENOYL-COA HYDRATASE, MITOCHONDRIAL"/>
    <property type="match status" value="1"/>
</dbReference>
<dbReference type="NCBIfam" id="NF042431">
    <property type="entry name" value="EnCoAhydt_DpgB"/>
    <property type="match status" value="1"/>
</dbReference>
<gene>
    <name evidence="1" type="ORF">H0H10_33055</name>
</gene>
<organism evidence="1 2">
    <name type="scientific">Streptomyces griseicoloratus</name>
    <dbReference type="NCBI Taxonomy" id="2752516"/>
    <lineage>
        <taxon>Bacteria</taxon>
        <taxon>Bacillati</taxon>
        <taxon>Actinomycetota</taxon>
        <taxon>Actinomycetes</taxon>
        <taxon>Kitasatosporales</taxon>
        <taxon>Streptomycetaceae</taxon>
        <taxon>Streptomyces</taxon>
    </lineage>
</organism>
<dbReference type="Pfam" id="PF00378">
    <property type="entry name" value="ECH_1"/>
    <property type="match status" value="1"/>
</dbReference>
<dbReference type="PANTHER" id="PTHR11941">
    <property type="entry name" value="ENOYL-COA HYDRATASE-RELATED"/>
    <property type="match status" value="1"/>
</dbReference>
<dbReference type="GO" id="GO:0006635">
    <property type="term" value="P:fatty acid beta-oxidation"/>
    <property type="evidence" value="ECO:0007669"/>
    <property type="project" value="TreeGrafter"/>
</dbReference>
<dbReference type="RefSeq" id="WP_188184862.1">
    <property type="nucleotide sequence ID" value="NZ_JACVQF010000227.1"/>
</dbReference>
<dbReference type="Gene3D" id="3.90.226.10">
    <property type="entry name" value="2-enoyl-CoA Hydratase, Chain A, domain 1"/>
    <property type="match status" value="1"/>
</dbReference>
<comment type="caution">
    <text evidence="1">The sequence shown here is derived from an EMBL/GenBank/DDBJ whole genome shotgun (WGS) entry which is preliminary data.</text>
</comment>
<sequence length="229" mass="24110">MSERTGTAAVQDLQLRIDGREALSADWVAAVHAVCDGAEDHAGRARITVRVSGTPDAAWTDGLTVSLVNKWERALRRLERVPSAVVAVAEGTVGGMALDVLLATDYRIAAGSLRLVLPVHDGATWPGMALYRLARHGAGVAAIRRAVLFGTPVEAAEALALRLVDEVADDPDHALSRLGARLSGLSGRELAVRRQLMSEAPSTSFEEALGAHLAACDRSLRRTDAGAAP</sequence>
<dbReference type="EMBL" id="JACVQF010000227">
    <property type="protein sequence ID" value="MBD0423935.1"/>
    <property type="molecule type" value="Genomic_DNA"/>
</dbReference>
<name>A0A926L8D8_9ACTN</name>